<reference evidence="2 3" key="1">
    <citation type="submission" date="2018-12" db="EMBL/GenBank/DDBJ databases">
        <authorList>
            <person name="Criscuolo A."/>
        </authorList>
    </citation>
    <scope>NUCLEOTIDE SEQUENCE [LARGE SCALE GENOMIC DNA]</scope>
    <source>
        <strain evidence="2">ACIP1116281</strain>
    </source>
</reference>
<dbReference type="PIRSF" id="PIRSF009320">
    <property type="entry name" value="Nuc_binding_HP_1000"/>
    <property type="match status" value="1"/>
</dbReference>
<evidence type="ECO:0000259" key="1">
    <source>
        <dbReference type="Pfam" id="PF01656"/>
    </source>
</evidence>
<accession>A0A3S4EJY7</accession>
<name>A0A3S4EJY7_9HYPH</name>
<dbReference type="Pfam" id="PF09140">
    <property type="entry name" value="MipZ"/>
    <property type="match status" value="1"/>
</dbReference>
<dbReference type="Gene3D" id="3.40.50.300">
    <property type="entry name" value="P-loop containing nucleotide triphosphate hydrolases"/>
    <property type="match status" value="1"/>
</dbReference>
<evidence type="ECO:0000313" key="3">
    <source>
        <dbReference type="Proteomes" id="UP000268844"/>
    </source>
</evidence>
<organism evidence="2 3">
    <name type="scientific">Devosia equisanguinis</name>
    <dbReference type="NCBI Taxonomy" id="2490941"/>
    <lineage>
        <taxon>Bacteria</taxon>
        <taxon>Pseudomonadati</taxon>
        <taxon>Pseudomonadota</taxon>
        <taxon>Alphaproteobacteria</taxon>
        <taxon>Hyphomicrobiales</taxon>
        <taxon>Devosiaceae</taxon>
        <taxon>Devosia</taxon>
    </lineage>
</organism>
<dbReference type="RefSeq" id="WP_126149220.1">
    <property type="nucleotide sequence ID" value="NZ_JBHTMH010000003.1"/>
</dbReference>
<gene>
    <name evidence="2" type="ORF">DEVEQU_00740</name>
</gene>
<dbReference type="CDD" id="cd02042">
    <property type="entry name" value="ParAB_family"/>
    <property type="match status" value="1"/>
</dbReference>
<dbReference type="InterPro" id="IPR015223">
    <property type="entry name" value="MipZ"/>
</dbReference>
<evidence type="ECO:0000313" key="2">
    <source>
        <dbReference type="EMBL" id="VDS03614.1"/>
    </source>
</evidence>
<dbReference type="EMBL" id="UZWD01000010">
    <property type="protein sequence ID" value="VDS03614.1"/>
    <property type="molecule type" value="Genomic_DNA"/>
</dbReference>
<dbReference type="InterPro" id="IPR050678">
    <property type="entry name" value="DNA_Partitioning_ATPase"/>
</dbReference>
<feature type="domain" description="CobQ/CobB/MinD/ParA nucleotide binding" evidence="1">
    <location>
        <begin position="26"/>
        <end position="63"/>
    </location>
</feature>
<dbReference type="InterPro" id="IPR027417">
    <property type="entry name" value="P-loop_NTPase"/>
</dbReference>
<dbReference type="PANTHER" id="PTHR13696">
    <property type="entry name" value="P-LOOP CONTAINING NUCLEOSIDE TRIPHOSPHATE HYDROLASE"/>
    <property type="match status" value="1"/>
</dbReference>
<dbReference type="PANTHER" id="PTHR13696:SF96">
    <property type="entry name" value="COBQ_COBB_MIND_PARA NUCLEOTIDE BINDING DOMAIN-CONTAINING PROTEIN"/>
    <property type="match status" value="1"/>
</dbReference>
<dbReference type="AlphaFoldDB" id="A0A3S4EJY7"/>
<keyword evidence="3" id="KW-1185">Reference proteome</keyword>
<proteinExistence type="predicted"/>
<dbReference type="SUPFAM" id="SSF52540">
    <property type="entry name" value="P-loop containing nucleoside triphosphate hydrolases"/>
    <property type="match status" value="1"/>
</dbReference>
<dbReference type="OrthoDB" id="9804460at2"/>
<dbReference type="InterPro" id="IPR002586">
    <property type="entry name" value="CobQ/CobB/MinD/ParA_Nub-bd_dom"/>
</dbReference>
<dbReference type="Pfam" id="PF01656">
    <property type="entry name" value="CbiA"/>
    <property type="match status" value="1"/>
</dbReference>
<dbReference type="Proteomes" id="UP000268844">
    <property type="component" value="Unassembled WGS sequence"/>
</dbReference>
<sequence length="232" mass="25576">MRYPLNREPIPLPPRYKRFVLLMGASKGGTGKSTLAVNLGVTASLGGLKTIIFDTDVDGDTGQESCMRWAKNRSPGDLVVRRASLARIGEAIRWAEQNGFDLIIIDTAGRDMAGMKHALDLADFMLTPSQPSPLDLQATAPIRRLWSVSQTPASIALTQVIRETLPRTRYYVDRYAEQGAVLPAFVGRRVQYLDAMEQGLGVSEYLPGDVGDKEMRRLLAAIFAEVQKRQVA</sequence>
<protein>
    <submittedName>
        <fullName evidence="2">CobQ/CobB/MinD/ParA nucleotide binding domain protein</fullName>
    </submittedName>
</protein>